<name>A0A418XNU4_9PSED</name>
<evidence type="ECO:0000313" key="3">
    <source>
        <dbReference type="EMBL" id="RJG14140.1"/>
    </source>
</evidence>
<evidence type="ECO:0000256" key="1">
    <source>
        <dbReference type="SAM" id="SignalP"/>
    </source>
</evidence>
<dbReference type="NCBIfam" id="TIGR01414">
    <property type="entry name" value="autotrans_barl"/>
    <property type="match status" value="1"/>
</dbReference>
<dbReference type="AlphaFoldDB" id="A0A418XNU4"/>
<dbReference type="EMBL" id="QYUR01000002">
    <property type="protein sequence ID" value="RJG14140.1"/>
    <property type="molecule type" value="Genomic_DNA"/>
</dbReference>
<dbReference type="SMART" id="SM00869">
    <property type="entry name" value="Autotransporter"/>
    <property type="match status" value="1"/>
</dbReference>
<feature type="chain" id="PRO_5019060987" evidence="1">
    <location>
        <begin position="28"/>
        <end position="832"/>
    </location>
</feature>
<dbReference type="RefSeq" id="WP_119954692.1">
    <property type="nucleotide sequence ID" value="NZ_QYUR01000002.1"/>
</dbReference>
<dbReference type="InterPro" id="IPR005546">
    <property type="entry name" value="Autotransporte_beta"/>
</dbReference>
<keyword evidence="1" id="KW-0732">Signal</keyword>
<dbReference type="InterPro" id="IPR006315">
    <property type="entry name" value="OM_autotransptr_brl_dom"/>
</dbReference>
<proteinExistence type="predicted"/>
<dbReference type="Pfam" id="PF03797">
    <property type="entry name" value="Autotransporter"/>
    <property type="match status" value="1"/>
</dbReference>
<dbReference type="InterPro" id="IPR036709">
    <property type="entry name" value="Autotransporte_beta_dom_sf"/>
</dbReference>
<dbReference type="SUPFAM" id="SSF103515">
    <property type="entry name" value="Autotransporter"/>
    <property type="match status" value="1"/>
</dbReference>
<reference evidence="3 4" key="1">
    <citation type="submission" date="2018-09" db="EMBL/GenBank/DDBJ databases">
        <authorList>
            <person name="Zhu H."/>
        </authorList>
    </citation>
    <scope>NUCLEOTIDE SEQUENCE [LARGE SCALE GENOMIC DNA]</scope>
    <source>
        <strain evidence="3 4">K1S02-6</strain>
    </source>
</reference>
<dbReference type="Gene3D" id="2.40.128.130">
    <property type="entry name" value="Autotransporter beta-domain"/>
    <property type="match status" value="1"/>
</dbReference>
<keyword evidence="4" id="KW-1185">Reference proteome</keyword>
<evidence type="ECO:0000259" key="2">
    <source>
        <dbReference type="PROSITE" id="PS51208"/>
    </source>
</evidence>
<dbReference type="Proteomes" id="UP000284021">
    <property type="component" value="Unassembled WGS sequence"/>
</dbReference>
<gene>
    <name evidence="3" type="ORF">D3879_13290</name>
</gene>
<feature type="domain" description="Autotransporter" evidence="2">
    <location>
        <begin position="561"/>
        <end position="832"/>
    </location>
</feature>
<dbReference type="GO" id="GO:0019867">
    <property type="term" value="C:outer membrane"/>
    <property type="evidence" value="ECO:0007669"/>
    <property type="project" value="InterPro"/>
</dbReference>
<accession>A0A418XNU4</accession>
<organism evidence="3 4">
    <name type="scientific">Pseudomonas cavernicola</name>
    <dbReference type="NCBI Taxonomy" id="2320866"/>
    <lineage>
        <taxon>Bacteria</taxon>
        <taxon>Pseudomonadati</taxon>
        <taxon>Pseudomonadota</taxon>
        <taxon>Gammaproteobacteria</taxon>
        <taxon>Pseudomonadales</taxon>
        <taxon>Pseudomonadaceae</taxon>
        <taxon>Pseudomonas</taxon>
    </lineage>
</organism>
<feature type="signal peptide" evidence="1">
    <location>
        <begin position="1"/>
        <end position="27"/>
    </location>
</feature>
<dbReference type="PROSITE" id="PS51208">
    <property type="entry name" value="AUTOTRANSPORTER"/>
    <property type="match status" value="1"/>
</dbReference>
<sequence length="832" mass="87327">MIIRFARKTPLALVIAANLSLSLTAQAQTYDLSQGAPLAFNTNQNQPLTFIGSASGNTDLIDFGGITVQGAVTNNAQLSASGPSNSAIDFDASTINGNVTNTANLSSSGNPASTLNFGMSRVQGDLINSGTISVTGIPDPADDETPNALLIWNSQITGKLHNTGSLIANGQDSFALKIENGSQIAHGIQNDGSIRATGQRATGLYVGDNSSVGEIISNQGTIEALGAGSRGIVLDQNTNNVIIVNGSTVRTEGVAIDILPGSHLSRLTHDGDLIEGGETAIRGAGVINWEGGTIRGKILDNFVINVLGKATFDGDYIQAKHLEISWDDYHPQQPEYQGYLQLQRPHTTLDGNLELLGAGATLEMLLSQATDPSRPVLDVSGNAEIEPGTRVLLTPKPNDFSTNGTQPYQLIRANSWERFDLTPNAPSNARVPVTIADINVQSSSALLQVQGYQLQGNTLIAQLQMQSGAAAADVIAGQGASQNAQAAIQPISEQLSQLSAQDPLFQTFANADVAQTTRLAEQLGPDVNGAVGKTAISNQNLLGNVLQGRSASLRQGLSSGDGLSETGAWVQVLNSDADQGERNGIPGYDADSQGIAVGADGKLNPQTTLGLAYSYLTSDVRSQTGKTDIEGHALTLYSGFEQGAWFVDAGLTYGRSDNQSKRYIAGTRAKGDYDSDLLGFNLLGGYGFDLGQGLLLEPRVAARYSNVLIDSFREKGSSAALAVNEQRFEVGELGAGVRLAGNFAAGQGSLEPEAKLMAYHDFIADQVSSTSAFVVGGTPFITNGAKPARDSYEASLGVTYHLGAVSVGVSYDYLTKTDFSADTLQARVRYDF</sequence>
<comment type="caution">
    <text evidence="3">The sequence shown here is derived from an EMBL/GenBank/DDBJ whole genome shotgun (WGS) entry which is preliminary data.</text>
</comment>
<protein>
    <submittedName>
        <fullName evidence="3">Autotransporter domain-containing protein</fullName>
    </submittedName>
</protein>
<evidence type="ECO:0000313" key="4">
    <source>
        <dbReference type="Proteomes" id="UP000284021"/>
    </source>
</evidence>
<dbReference type="OrthoDB" id="6998372at2"/>